<dbReference type="InterPro" id="IPR055775">
    <property type="entry name" value="DUF7351"/>
</dbReference>
<gene>
    <name evidence="3" type="ORF">SAMN04488065_1330</name>
</gene>
<proteinExistence type="predicted"/>
<evidence type="ECO:0000313" key="4">
    <source>
        <dbReference type="Proteomes" id="UP000236755"/>
    </source>
</evidence>
<protein>
    <submittedName>
        <fullName evidence="3">Uncharacterized protein</fullName>
    </submittedName>
</protein>
<dbReference type="Pfam" id="PF24038">
    <property type="entry name" value="DUF7347"/>
    <property type="match status" value="1"/>
</dbReference>
<dbReference type="Gene3D" id="1.10.10.10">
    <property type="entry name" value="Winged helix-like DNA-binding domain superfamily/Winged helix DNA-binding domain"/>
    <property type="match status" value="1"/>
</dbReference>
<name>A0A1H3X5H9_9EURY</name>
<dbReference type="AlphaFoldDB" id="A0A1H3X5H9"/>
<feature type="domain" description="DUF7347" evidence="1">
    <location>
        <begin position="10"/>
        <end position="90"/>
    </location>
</feature>
<sequence length="297" mass="32898">MTDETESLSPNDAFTLLANQTRIKIIRALGDASEPGVPGTLAFSELRRHADVSGSGRFNYHLGKLVGQFVEETESGYQLNYSGIRVYQAIKAGTFTDRVQRDPFELDATCHVCGAPQEAAYLDGTFRARCAGDDCEATFYRYFCPPSSLSDRDPEGVLRAANERLQREIASMAKGVCPWCSGRMSARILPRDEEMPLRDNPAIQHRVLHTCETCDGAVYTRLGGLLVTHPAVVAFYHDHGIDVTRQHIWGLAFAASDERTTVTDTDPWRATVRVGCRGDTLRVRLNDEPSVVETARV</sequence>
<dbReference type="STRING" id="555874.SAMN04488065_1330"/>
<dbReference type="Pfam" id="PF24042">
    <property type="entry name" value="DUF7351"/>
    <property type="match status" value="1"/>
</dbReference>
<dbReference type="OrthoDB" id="8482at2157"/>
<evidence type="ECO:0000313" key="3">
    <source>
        <dbReference type="EMBL" id="SDZ93924.1"/>
    </source>
</evidence>
<evidence type="ECO:0000259" key="1">
    <source>
        <dbReference type="Pfam" id="PF24038"/>
    </source>
</evidence>
<organism evidence="3 4">
    <name type="scientific">Haloplanus vescus</name>
    <dbReference type="NCBI Taxonomy" id="555874"/>
    <lineage>
        <taxon>Archaea</taxon>
        <taxon>Methanobacteriati</taxon>
        <taxon>Methanobacteriota</taxon>
        <taxon>Stenosarchaea group</taxon>
        <taxon>Halobacteria</taxon>
        <taxon>Halobacteriales</taxon>
        <taxon>Haloferacaceae</taxon>
        <taxon>Haloplanus</taxon>
    </lineage>
</organism>
<feature type="domain" description="DUF7351" evidence="2">
    <location>
        <begin position="107"/>
        <end position="291"/>
    </location>
</feature>
<dbReference type="EMBL" id="FNQT01000001">
    <property type="protein sequence ID" value="SDZ93924.1"/>
    <property type="molecule type" value="Genomic_DNA"/>
</dbReference>
<evidence type="ECO:0000259" key="2">
    <source>
        <dbReference type="Pfam" id="PF24042"/>
    </source>
</evidence>
<reference evidence="3 4" key="1">
    <citation type="submission" date="2016-10" db="EMBL/GenBank/DDBJ databases">
        <authorList>
            <person name="de Groot N.N."/>
        </authorList>
    </citation>
    <scope>NUCLEOTIDE SEQUENCE [LARGE SCALE GENOMIC DNA]</scope>
    <source>
        <strain evidence="3 4">CGMCC 1.8712</strain>
    </source>
</reference>
<dbReference type="InterPro" id="IPR055771">
    <property type="entry name" value="DUF7347"/>
</dbReference>
<dbReference type="Proteomes" id="UP000236755">
    <property type="component" value="Unassembled WGS sequence"/>
</dbReference>
<dbReference type="RefSeq" id="WP_092633106.1">
    <property type="nucleotide sequence ID" value="NZ_FNQT01000001.1"/>
</dbReference>
<keyword evidence="4" id="KW-1185">Reference proteome</keyword>
<dbReference type="InterPro" id="IPR036388">
    <property type="entry name" value="WH-like_DNA-bd_sf"/>
</dbReference>
<accession>A0A1H3X5H9</accession>